<dbReference type="RefSeq" id="WP_003731934.1">
    <property type="nucleotide sequence ID" value="NC_017544.1"/>
</dbReference>
<accession>A0A0H3GI00</accession>
<dbReference type="Pfam" id="PF12728">
    <property type="entry name" value="HTH_17"/>
    <property type="match status" value="1"/>
</dbReference>
<feature type="domain" description="Helix-turn-helix" evidence="1">
    <location>
        <begin position="15"/>
        <end position="64"/>
    </location>
</feature>
<evidence type="ECO:0000313" key="2">
    <source>
        <dbReference type="EMBL" id="AEO07097.1"/>
    </source>
</evidence>
<sequence>MRQQQIDFKWLEENFLTANEAATYLGISKQALLSLAKRDVLPFTKKGNMVLFHRMDIELRLEKQQSLREKYRPFET</sequence>
<protein>
    <recommendedName>
        <fullName evidence="1">Helix-turn-helix domain-containing protein</fullName>
    </recommendedName>
</protein>
<dbReference type="GO" id="GO:0003677">
    <property type="term" value="F:DNA binding"/>
    <property type="evidence" value="ECO:0007669"/>
    <property type="project" value="InterPro"/>
</dbReference>
<evidence type="ECO:0000313" key="3">
    <source>
        <dbReference type="Proteomes" id="UP000001288"/>
    </source>
</evidence>
<evidence type="ECO:0000259" key="1">
    <source>
        <dbReference type="Pfam" id="PF12728"/>
    </source>
</evidence>
<dbReference type="InterPro" id="IPR010093">
    <property type="entry name" value="SinI_DNA-bd"/>
</dbReference>
<dbReference type="Proteomes" id="UP000001288">
    <property type="component" value="Chromosome"/>
</dbReference>
<organism evidence="2 3">
    <name type="scientific">Listeria monocytogenes serotype 1/2a (strain 10403S)</name>
    <dbReference type="NCBI Taxonomy" id="393133"/>
    <lineage>
        <taxon>Bacteria</taxon>
        <taxon>Bacillati</taxon>
        <taxon>Bacillota</taxon>
        <taxon>Bacilli</taxon>
        <taxon>Bacillales</taxon>
        <taxon>Listeriaceae</taxon>
        <taxon>Listeria</taxon>
    </lineage>
</organism>
<reference evidence="3" key="1">
    <citation type="submission" date="2010-04" db="EMBL/GenBank/DDBJ databases">
        <title>The genome sequence of Listeria monocytogenes strain 10403S.</title>
        <authorList>
            <consortium name="The Broad Institute Genome Sequencing Platform"/>
            <consortium name="The Broad Institute Genome Sequencing Center for Infectious Disease."/>
            <person name="Borowsky M."/>
            <person name="Borodovsky M."/>
            <person name="Young S.K."/>
            <person name="Zeng Q."/>
            <person name="Koehrsen M."/>
            <person name="Fitzgerald M."/>
            <person name="Wiedmann M."/>
            <person name="Swaminathan B."/>
            <person name="Lauer P."/>
            <person name="Portnoy D."/>
            <person name="Cossart P."/>
            <person name="Buchrieser C."/>
            <person name="Higgins D."/>
            <person name="Abouelleil A."/>
            <person name="Alvarado L."/>
            <person name="Arachchi H.M."/>
            <person name="Berlin A."/>
            <person name="Borenstein D."/>
            <person name="Brown A."/>
            <person name="Chapman S.B."/>
            <person name="Chen Z."/>
            <person name="Dunbar C.D."/>
            <person name="Engels R."/>
            <person name="Freedman E."/>
            <person name="Gearin G."/>
            <person name="Gellesch M."/>
            <person name="Goldberg J."/>
            <person name="Griggs A."/>
            <person name="Gujja S."/>
            <person name="Heilman E."/>
            <person name="Heiman D."/>
            <person name="Howarth C."/>
            <person name="Jen D."/>
            <person name="Larson L."/>
            <person name="Lui A."/>
            <person name="MacDonald J."/>
            <person name="Mehta T."/>
            <person name="Montmayeur A."/>
            <person name="Neiman D."/>
            <person name="Park D."/>
            <person name="Pearson M."/>
            <person name="Priest M."/>
            <person name="Richards J."/>
            <person name="Roberts A."/>
            <person name="Saif S."/>
            <person name="Shea T."/>
            <person name="Shenoy N."/>
            <person name="Sisk P."/>
            <person name="Stolte C."/>
            <person name="Sykes S."/>
            <person name="Walk T."/>
            <person name="White J."/>
            <person name="Yandava C."/>
            <person name="Haas B."/>
            <person name="Nusbaum C."/>
            <person name="Birren B."/>
        </authorList>
    </citation>
    <scope>NUCLEOTIDE SEQUENCE [LARGE SCALE GENOMIC DNA]</scope>
    <source>
        <strain evidence="3">10403S</strain>
    </source>
</reference>
<dbReference type="NCBIfam" id="TIGR01764">
    <property type="entry name" value="excise"/>
    <property type="match status" value="1"/>
</dbReference>
<proteinExistence type="predicted"/>
<name>A0A0H3GI00_LISM4</name>
<dbReference type="AlphaFoldDB" id="A0A0H3GI00"/>
<dbReference type="KEGG" id="lmt:LMRG_01266"/>
<dbReference type="HOGENOM" id="CLU_2650104_0_0_9"/>
<dbReference type="InterPro" id="IPR041657">
    <property type="entry name" value="HTH_17"/>
</dbReference>
<gene>
    <name evidence="2" type="ordered locus">LMRG_01266</name>
</gene>
<dbReference type="EMBL" id="CP002002">
    <property type="protein sequence ID" value="AEO07097.1"/>
    <property type="molecule type" value="Genomic_DNA"/>
</dbReference>